<dbReference type="AlphaFoldDB" id="A0A841HZM4"/>
<dbReference type="Proteomes" id="UP000569951">
    <property type="component" value="Unassembled WGS sequence"/>
</dbReference>
<gene>
    <name evidence="1" type="ORF">HNR42_001549</name>
</gene>
<dbReference type="PANTHER" id="PTHR39518">
    <property type="entry name" value="UPF0215 PROTEIN MJ1150"/>
    <property type="match status" value="1"/>
</dbReference>
<dbReference type="EMBL" id="JACHHG010000005">
    <property type="protein sequence ID" value="MBB6098124.1"/>
    <property type="molecule type" value="Genomic_DNA"/>
</dbReference>
<keyword evidence="2" id="KW-1185">Reference proteome</keyword>
<dbReference type="InterPro" id="IPR002802">
    <property type="entry name" value="Endo_dU"/>
</dbReference>
<protein>
    <submittedName>
        <fullName evidence="1">Uncharacterized protein</fullName>
    </submittedName>
</protein>
<accession>A0A841HZM4</accession>
<dbReference type="PIRSF" id="PIRSF006380">
    <property type="entry name" value="UCP006380"/>
    <property type="match status" value="1"/>
</dbReference>
<evidence type="ECO:0000313" key="1">
    <source>
        <dbReference type="EMBL" id="MBB6098124.1"/>
    </source>
</evidence>
<dbReference type="Pfam" id="PF01949">
    <property type="entry name" value="Endo_dU"/>
    <property type="match status" value="1"/>
</dbReference>
<proteinExistence type="inferred from homology"/>
<organism evidence="1 2">
    <name type="scientific">Deinobacterium chartae</name>
    <dbReference type="NCBI Taxonomy" id="521158"/>
    <lineage>
        <taxon>Bacteria</taxon>
        <taxon>Thermotogati</taxon>
        <taxon>Deinococcota</taxon>
        <taxon>Deinococci</taxon>
        <taxon>Deinococcales</taxon>
        <taxon>Deinococcaceae</taxon>
        <taxon>Deinobacterium</taxon>
    </lineage>
</organism>
<dbReference type="Gene3D" id="3.30.2170.10">
    <property type="entry name" value="archaeoglobus fulgidus dsm 4304 superfamily"/>
    <property type="match status" value="1"/>
</dbReference>
<sequence length="187" mass="20328">MRRLSHVVAFDDFPFDPAHRGDVRVVGTVFAGPQLHGVLSGRVRRDGANAARELARLVQTSRFAPHLQLVMLQGVALAGFNVVDARWLAAELGLPVLIVSRRRPDLEAVRAALLTRVPGGARKWRLIERLGPMEALEGVFVQRVGLEVAEAAEVLRRFALNGRVPEPLRVAHLIAGGIARGHSGGRV</sequence>
<reference evidence="1 2" key="1">
    <citation type="submission" date="2020-08" db="EMBL/GenBank/DDBJ databases">
        <title>Genomic Encyclopedia of Type Strains, Phase IV (KMG-IV): sequencing the most valuable type-strain genomes for metagenomic binning, comparative biology and taxonomic classification.</title>
        <authorList>
            <person name="Goeker M."/>
        </authorList>
    </citation>
    <scope>NUCLEOTIDE SEQUENCE [LARGE SCALE GENOMIC DNA]</scope>
    <source>
        <strain evidence="1 2">DSM 21458</strain>
    </source>
</reference>
<name>A0A841HZM4_9DEIO</name>
<evidence type="ECO:0000313" key="2">
    <source>
        <dbReference type="Proteomes" id="UP000569951"/>
    </source>
</evidence>
<dbReference type="PANTHER" id="PTHR39518:SF2">
    <property type="entry name" value="UPF0215 PROTEIN MJ1150"/>
    <property type="match status" value="1"/>
</dbReference>
<dbReference type="RefSeq" id="WP_183986243.1">
    <property type="nucleotide sequence ID" value="NZ_JACHHG010000005.1"/>
</dbReference>
<dbReference type="HAMAP" id="MF_00582">
    <property type="entry name" value="UPF0215"/>
    <property type="match status" value="1"/>
</dbReference>
<comment type="caution">
    <text evidence="1">The sequence shown here is derived from an EMBL/GenBank/DDBJ whole genome shotgun (WGS) entry which is preliminary data.</text>
</comment>